<evidence type="ECO:0000259" key="3">
    <source>
        <dbReference type="Pfam" id="PF01243"/>
    </source>
</evidence>
<dbReference type="Proteomes" id="UP000594205">
    <property type="component" value="Chromosome"/>
</dbReference>
<dbReference type="PANTHER" id="PTHR35176:SF6">
    <property type="entry name" value="HEME OXYGENASE HI_0854-RELATED"/>
    <property type="match status" value="1"/>
</dbReference>
<dbReference type="GO" id="GO:0005829">
    <property type="term" value="C:cytosol"/>
    <property type="evidence" value="ECO:0007669"/>
    <property type="project" value="TreeGrafter"/>
</dbReference>
<protein>
    <submittedName>
        <fullName evidence="4">Pyridoxamine 5'-phosphate oxidase family protein</fullName>
    </submittedName>
</protein>
<dbReference type="GO" id="GO:0070967">
    <property type="term" value="F:coenzyme F420 binding"/>
    <property type="evidence" value="ECO:0007669"/>
    <property type="project" value="TreeGrafter"/>
</dbReference>
<evidence type="ECO:0000313" key="5">
    <source>
        <dbReference type="Proteomes" id="UP000594205"/>
    </source>
</evidence>
<dbReference type="InterPro" id="IPR011576">
    <property type="entry name" value="Pyridox_Oxase_N"/>
</dbReference>
<evidence type="ECO:0000256" key="1">
    <source>
        <dbReference type="ARBA" id="ARBA00023002"/>
    </source>
</evidence>
<evidence type="ECO:0000256" key="2">
    <source>
        <dbReference type="SAM" id="MobiDB-lite"/>
    </source>
</evidence>
<evidence type="ECO:0000313" key="4">
    <source>
        <dbReference type="EMBL" id="QOV40354.1"/>
    </source>
</evidence>
<dbReference type="AlphaFoldDB" id="A0A7M2SVS8"/>
<feature type="region of interest" description="Disordered" evidence="2">
    <location>
        <begin position="1"/>
        <end position="30"/>
    </location>
</feature>
<feature type="domain" description="Pyridoxamine 5'-phosphate oxidase N-terminal" evidence="3">
    <location>
        <begin position="40"/>
        <end position="123"/>
    </location>
</feature>
<dbReference type="Pfam" id="PF01243">
    <property type="entry name" value="PNPOx_N"/>
    <property type="match status" value="1"/>
</dbReference>
<dbReference type="SUPFAM" id="SSF50475">
    <property type="entry name" value="FMN-binding split barrel"/>
    <property type="match status" value="1"/>
</dbReference>
<dbReference type="EMBL" id="CP063373">
    <property type="protein sequence ID" value="QOV40354.1"/>
    <property type="molecule type" value="Genomic_DNA"/>
</dbReference>
<reference evidence="4 5" key="1">
    <citation type="submission" date="2020-10" db="EMBL/GenBank/DDBJ databases">
        <title>Streptomyces ferrugineus complate genome analysis.</title>
        <authorList>
            <person name="Anwar N."/>
        </authorList>
    </citation>
    <scope>NUCLEOTIDE SEQUENCE [LARGE SCALE GENOMIC DNA]</scope>
    <source>
        <strain evidence="4 5">CCTCC AA2014009</strain>
    </source>
</reference>
<gene>
    <name evidence="4" type="ORF">IM697_19260</name>
</gene>
<dbReference type="InterPro" id="IPR012349">
    <property type="entry name" value="Split_barrel_FMN-bd"/>
</dbReference>
<dbReference type="Gene3D" id="2.30.110.10">
    <property type="entry name" value="Electron Transport, Fmn-binding Protein, Chain A"/>
    <property type="match status" value="1"/>
</dbReference>
<organism evidence="4 5">
    <name type="scientific">Streptomyces ferrugineus</name>
    <dbReference type="NCBI Taxonomy" id="1413221"/>
    <lineage>
        <taxon>Bacteria</taxon>
        <taxon>Bacillati</taxon>
        <taxon>Actinomycetota</taxon>
        <taxon>Actinomycetes</taxon>
        <taxon>Kitasatosporales</taxon>
        <taxon>Streptomycetaceae</taxon>
        <taxon>Streptomyces</taxon>
    </lineage>
</organism>
<dbReference type="InterPro" id="IPR052019">
    <property type="entry name" value="F420H2_bilvrd_red/Heme_oxyg"/>
</dbReference>
<name>A0A7M2SVS8_9ACTN</name>
<sequence>MAPRGRRESDDWGLGRRDESGPDARGGRLPEDAVVTDFDVDAFLRQPLTARIATNGPTVRPVWFLWEDGAFWILTGPWARLVHRVREDPAVALVVDECDPATGLVRQVIARGEAELVAFDVPRGRRKLTRYLGTDEGRWDPRFVHYLHDDPAERGTVWLRLRPASLSVQDLSYVVAR</sequence>
<keyword evidence="5" id="KW-1185">Reference proteome</keyword>
<dbReference type="PANTHER" id="PTHR35176">
    <property type="entry name" value="HEME OXYGENASE HI_0854-RELATED"/>
    <property type="match status" value="1"/>
</dbReference>
<keyword evidence="1" id="KW-0560">Oxidoreductase</keyword>
<dbReference type="KEGG" id="sfeu:IM697_19260"/>
<accession>A0A7M2SVS8</accession>
<dbReference type="GO" id="GO:0016627">
    <property type="term" value="F:oxidoreductase activity, acting on the CH-CH group of donors"/>
    <property type="evidence" value="ECO:0007669"/>
    <property type="project" value="TreeGrafter"/>
</dbReference>
<proteinExistence type="predicted"/>